<organism evidence="5 6">
    <name type="scientific">Marinobacterium alkalitolerans</name>
    <dbReference type="NCBI Taxonomy" id="1542925"/>
    <lineage>
        <taxon>Bacteria</taxon>
        <taxon>Pseudomonadati</taxon>
        <taxon>Pseudomonadota</taxon>
        <taxon>Gammaproteobacteria</taxon>
        <taxon>Oceanospirillales</taxon>
        <taxon>Oceanospirillaceae</taxon>
        <taxon>Marinobacterium</taxon>
    </lineage>
</organism>
<dbReference type="PANTHER" id="PTHR23526:SF2">
    <property type="entry name" value="MAJOR FACILITATOR SUPERFAMILY (MFS) PROFILE DOMAIN-CONTAINING PROTEIN"/>
    <property type="match status" value="1"/>
</dbReference>
<feature type="transmembrane region" description="Helical" evidence="4">
    <location>
        <begin position="132"/>
        <end position="151"/>
    </location>
</feature>
<dbReference type="InterPro" id="IPR052528">
    <property type="entry name" value="Sugar_transport-like"/>
</dbReference>
<dbReference type="Gene3D" id="1.20.1250.20">
    <property type="entry name" value="MFS general substrate transporter like domains"/>
    <property type="match status" value="2"/>
</dbReference>
<name>A0ABS3ZAQ5_9GAMM</name>
<feature type="transmembrane region" description="Helical" evidence="4">
    <location>
        <begin position="198"/>
        <end position="222"/>
    </location>
</feature>
<feature type="transmembrane region" description="Helical" evidence="4">
    <location>
        <begin position="385"/>
        <end position="402"/>
    </location>
</feature>
<sequence length="436" mass="46716">MSKGKLTENLYEKLMNEEDARACKAIDERACQEVPGNFFLMVLSQFLTKLGDALANPKVVLPAVMEAVSAPLYLIGFLVPIRESGSLMPQLLIAGYVRKLAIRKWSWVLGSLMQAVCILSIGLVAWQLEGATAGWSIIALLIAFSLARGLCSVASKDVMGKTIPKTRRGRVNGWSASAAGLVTLGVGAFLILQNGHSQMAAVSFGVLLGAAGCLWIVAALTYGRIQEFPGETDGGVNGITEAIRKLDILRTDRNFRLFVITRSLFLCSALTAPYYVILAQQARDSSPSLLGLFIIASGTASLVSGPFWGRFADISSKTVMSSAALMSALMGVMVWAVAVWLPDWLLLSWLIPLAYFGLSIAHQGVRVGRKTFVVDMAEGNRRTDYVAVSNTVIGVVLLIMGFTGALSVAVSIETIILLLSLMGLAGVLISRQLPDV</sequence>
<dbReference type="PANTHER" id="PTHR23526">
    <property type="entry name" value="INTEGRAL MEMBRANE TRANSPORT PROTEIN-RELATED"/>
    <property type="match status" value="1"/>
</dbReference>
<feature type="transmembrane region" description="Helical" evidence="4">
    <location>
        <begin position="105"/>
        <end position="126"/>
    </location>
</feature>
<feature type="transmembrane region" description="Helical" evidence="4">
    <location>
        <begin position="346"/>
        <end position="365"/>
    </location>
</feature>
<comment type="caution">
    <text evidence="5">The sequence shown here is derived from an EMBL/GenBank/DDBJ whole genome shotgun (WGS) entry which is preliminary data.</text>
</comment>
<reference evidence="5 6" key="1">
    <citation type="submission" date="2020-09" db="EMBL/GenBank/DDBJ databases">
        <authorList>
            <person name="Tanuku N.R.S."/>
        </authorList>
    </citation>
    <scope>NUCLEOTIDE SEQUENCE [LARGE SCALE GENOMIC DNA]</scope>
    <source>
        <strain evidence="5 6">AK62</strain>
    </source>
</reference>
<feature type="transmembrane region" description="Helical" evidence="4">
    <location>
        <begin position="408"/>
        <end position="429"/>
    </location>
</feature>
<feature type="transmembrane region" description="Helical" evidence="4">
    <location>
        <begin position="289"/>
        <end position="308"/>
    </location>
</feature>
<keyword evidence="1 4" id="KW-0812">Transmembrane</keyword>
<dbReference type="EMBL" id="JACVEW010000010">
    <property type="protein sequence ID" value="MBP0048729.1"/>
    <property type="molecule type" value="Genomic_DNA"/>
</dbReference>
<dbReference type="InterPro" id="IPR011701">
    <property type="entry name" value="MFS"/>
</dbReference>
<gene>
    <name evidence="5" type="ORF">H9C73_08260</name>
</gene>
<accession>A0ABS3ZAQ5</accession>
<dbReference type="RefSeq" id="WP_209287339.1">
    <property type="nucleotide sequence ID" value="NZ_JACVEW010000010.1"/>
</dbReference>
<keyword evidence="2 4" id="KW-1133">Transmembrane helix</keyword>
<evidence type="ECO:0000313" key="5">
    <source>
        <dbReference type="EMBL" id="MBP0048729.1"/>
    </source>
</evidence>
<evidence type="ECO:0000256" key="4">
    <source>
        <dbReference type="SAM" id="Phobius"/>
    </source>
</evidence>
<feature type="transmembrane region" description="Helical" evidence="4">
    <location>
        <begin position="171"/>
        <end position="192"/>
    </location>
</feature>
<evidence type="ECO:0000256" key="2">
    <source>
        <dbReference type="ARBA" id="ARBA00022989"/>
    </source>
</evidence>
<dbReference type="Pfam" id="PF07690">
    <property type="entry name" value="MFS_1"/>
    <property type="match status" value="1"/>
</dbReference>
<keyword evidence="3 4" id="KW-0472">Membrane</keyword>
<dbReference type="Proteomes" id="UP000810171">
    <property type="component" value="Unassembled WGS sequence"/>
</dbReference>
<proteinExistence type="predicted"/>
<feature type="transmembrane region" description="Helical" evidence="4">
    <location>
        <begin position="59"/>
        <end position="81"/>
    </location>
</feature>
<feature type="transmembrane region" description="Helical" evidence="4">
    <location>
        <begin position="255"/>
        <end position="277"/>
    </location>
</feature>
<evidence type="ECO:0000256" key="3">
    <source>
        <dbReference type="ARBA" id="ARBA00023136"/>
    </source>
</evidence>
<evidence type="ECO:0000313" key="6">
    <source>
        <dbReference type="Proteomes" id="UP000810171"/>
    </source>
</evidence>
<evidence type="ECO:0000256" key="1">
    <source>
        <dbReference type="ARBA" id="ARBA00022692"/>
    </source>
</evidence>
<keyword evidence="6" id="KW-1185">Reference proteome</keyword>
<protein>
    <submittedName>
        <fullName evidence="5">MFS transporter</fullName>
    </submittedName>
</protein>
<feature type="transmembrane region" description="Helical" evidence="4">
    <location>
        <begin position="320"/>
        <end position="340"/>
    </location>
</feature>
<dbReference type="SUPFAM" id="SSF103473">
    <property type="entry name" value="MFS general substrate transporter"/>
    <property type="match status" value="1"/>
</dbReference>
<dbReference type="InterPro" id="IPR036259">
    <property type="entry name" value="MFS_trans_sf"/>
</dbReference>